<sequence length="74" mass="8539">MTYLFQWSVAAGHLHTDLSLLCENEKAFYDLPDPTTHFPSAAKFTRVEQNLVFPFVITWPTYPRQVAIIPPVYP</sequence>
<evidence type="ECO:0000313" key="1">
    <source>
        <dbReference type="EMBL" id="KIM53976.1"/>
    </source>
</evidence>
<dbReference type="AlphaFoldDB" id="A0A0C3DD18"/>
<dbReference type="InParanoid" id="A0A0C3DD18"/>
<keyword evidence="2" id="KW-1185">Reference proteome</keyword>
<dbReference type="HOGENOM" id="CLU_2694706_0_0_1"/>
<proteinExistence type="predicted"/>
<dbReference type="Proteomes" id="UP000053989">
    <property type="component" value="Unassembled WGS sequence"/>
</dbReference>
<accession>A0A0C3DD18</accession>
<reference evidence="2" key="2">
    <citation type="submission" date="2015-01" db="EMBL/GenBank/DDBJ databases">
        <title>Evolutionary Origins and Diversification of the Mycorrhizal Mutualists.</title>
        <authorList>
            <consortium name="DOE Joint Genome Institute"/>
            <consortium name="Mycorrhizal Genomics Consortium"/>
            <person name="Kohler A."/>
            <person name="Kuo A."/>
            <person name="Nagy L.G."/>
            <person name="Floudas D."/>
            <person name="Copeland A."/>
            <person name="Barry K.W."/>
            <person name="Cichocki N."/>
            <person name="Veneault-Fourrey C."/>
            <person name="LaButti K."/>
            <person name="Lindquist E.A."/>
            <person name="Lipzen A."/>
            <person name="Lundell T."/>
            <person name="Morin E."/>
            <person name="Murat C."/>
            <person name="Riley R."/>
            <person name="Ohm R."/>
            <person name="Sun H."/>
            <person name="Tunlid A."/>
            <person name="Henrissat B."/>
            <person name="Grigoriev I.V."/>
            <person name="Hibbett D.S."/>
            <person name="Martin F."/>
        </authorList>
    </citation>
    <scope>NUCLEOTIDE SEQUENCE [LARGE SCALE GENOMIC DNA]</scope>
    <source>
        <strain evidence="2">Foug A</strain>
    </source>
</reference>
<organism evidence="1 2">
    <name type="scientific">Scleroderma citrinum Foug A</name>
    <dbReference type="NCBI Taxonomy" id="1036808"/>
    <lineage>
        <taxon>Eukaryota</taxon>
        <taxon>Fungi</taxon>
        <taxon>Dikarya</taxon>
        <taxon>Basidiomycota</taxon>
        <taxon>Agaricomycotina</taxon>
        <taxon>Agaricomycetes</taxon>
        <taxon>Agaricomycetidae</taxon>
        <taxon>Boletales</taxon>
        <taxon>Sclerodermatineae</taxon>
        <taxon>Sclerodermataceae</taxon>
        <taxon>Scleroderma</taxon>
    </lineage>
</organism>
<reference evidence="1 2" key="1">
    <citation type="submission" date="2014-04" db="EMBL/GenBank/DDBJ databases">
        <authorList>
            <consortium name="DOE Joint Genome Institute"/>
            <person name="Kuo A."/>
            <person name="Kohler A."/>
            <person name="Nagy L.G."/>
            <person name="Floudas D."/>
            <person name="Copeland A."/>
            <person name="Barry K.W."/>
            <person name="Cichocki N."/>
            <person name="Veneault-Fourrey C."/>
            <person name="LaButti K."/>
            <person name="Lindquist E.A."/>
            <person name="Lipzen A."/>
            <person name="Lundell T."/>
            <person name="Morin E."/>
            <person name="Murat C."/>
            <person name="Sun H."/>
            <person name="Tunlid A."/>
            <person name="Henrissat B."/>
            <person name="Grigoriev I.V."/>
            <person name="Hibbett D.S."/>
            <person name="Martin F."/>
            <person name="Nordberg H.P."/>
            <person name="Cantor M.N."/>
            <person name="Hua S.X."/>
        </authorList>
    </citation>
    <scope>NUCLEOTIDE SEQUENCE [LARGE SCALE GENOMIC DNA]</scope>
    <source>
        <strain evidence="1 2">Foug A</strain>
    </source>
</reference>
<gene>
    <name evidence="1" type="ORF">SCLCIDRAFT_1222394</name>
</gene>
<feature type="non-terminal residue" evidence="1">
    <location>
        <position position="74"/>
    </location>
</feature>
<name>A0A0C3DD18_9AGAM</name>
<protein>
    <submittedName>
        <fullName evidence="1">Uncharacterized protein</fullName>
    </submittedName>
</protein>
<dbReference type="EMBL" id="KN822165">
    <property type="protein sequence ID" value="KIM53976.1"/>
    <property type="molecule type" value="Genomic_DNA"/>
</dbReference>
<evidence type="ECO:0000313" key="2">
    <source>
        <dbReference type="Proteomes" id="UP000053989"/>
    </source>
</evidence>